<organism evidence="2 3">
    <name type="scientific">Cellulomonas iranensis</name>
    <dbReference type="NCBI Taxonomy" id="76862"/>
    <lineage>
        <taxon>Bacteria</taxon>
        <taxon>Bacillati</taxon>
        <taxon>Actinomycetota</taxon>
        <taxon>Actinomycetes</taxon>
        <taxon>Micrococcales</taxon>
        <taxon>Cellulomonadaceae</taxon>
        <taxon>Cellulomonas</taxon>
    </lineage>
</organism>
<accession>A0ABU0GNP7</accession>
<dbReference type="Pfam" id="PF13380">
    <property type="entry name" value="CoA_binding_2"/>
    <property type="match status" value="1"/>
</dbReference>
<dbReference type="RefSeq" id="WP_070319605.1">
    <property type="nucleotide sequence ID" value="NZ_JAUSVM010000001.1"/>
</dbReference>
<dbReference type="EMBL" id="JAUSVM010000001">
    <property type="protein sequence ID" value="MDQ0426994.1"/>
    <property type="molecule type" value="Genomic_DNA"/>
</dbReference>
<evidence type="ECO:0000313" key="2">
    <source>
        <dbReference type="EMBL" id="MDQ0426994.1"/>
    </source>
</evidence>
<dbReference type="SMART" id="SM00881">
    <property type="entry name" value="CoA_binding"/>
    <property type="match status" value="1"/>
</dbReference>
<dbReference type="InterPro" id="IPR003781">
    <property type="entry name" value="CoA-bd"/>
</dbReference>
<evidence type="ECO:0000313" key="3">
    <source>
        <dbReference type="Proteomes" id="UP001240250"/>
    </source>
</evidence>
<comment type="caution">
    <text evidence="2">The sequence shown here is derived from an EMBL/GenBank/DDBJ whole genome shotgun (WGS) entry which is preliminary data.</text>
</comment>
<keyword evidence="3" id="KW-1185">Reference proteome</keyword>
<evidence type="ECO:0000259" key="1">
    <source>
        <dbReference type="SMART" id="SM00881"/>
    </source>
</evidence>
<dbReference type="InterPro" id="IPR036291">
    <property type="entry name" value="NAD(P)-bd_dom_sf"/>
</dbReference>
<gene>
    <name evidence="2" type="ORF">JO380_003375</name>
</gene>
<name>A0ABU0GNP7_9CELL</name>
<sequence>MTDEPSAAAIDRLLRTPARWAIVGLSGNTGRAAYGVAAYLQRLGHTIVPVHPAAPTVHGARGHARLRDLPEPPDVVDVFVNSARAAAVVDEAVAVGAGAVWLQLGVHADAAVARARAAGLLVVQDACPAIEGRARGLG</sequence>
<feature type="domain" description="CoA-binding" evidence="1">
    <location>
        <begin position="14"/>
        <end position="106"/>
    </location>
</feature>
<dbReference type="PANTHER" id="PTHR33303">
    <property type="entry name" value="CYTOPLASMIC PROTEIN-RELATED"/>
    <property type="match status" value="1"/>
</dbReference>
<proteinExistence type="predicted"/>
<dbReference type="Proteomes" id="UP001240250">
    <property type="component" value="Unassembled WGS sequence"/>
</dbReference>
<dbReference type="SUPFAM" id="SSF51735">
    <property type="entry name" value="NAD(P)-binding Rossmann-fold domains"/>
    <property type="match status" value="1"/>
</dbReference>
<reference evidence="2 3" key="1">
    <citation type="submission" date="2023-07" db="EMBL/GenBank/DDBJ databases">
        <title>Sequencing the genomes of 1000 actinobacteria strains.</title>
        <authorList>
            <person name="Klenk H.-P."/>
        </authorList>
    </citation>
    <scope>NUCLEOTIDE SEQUENCE [LARGE SCALE GENOMIC DNA]</scope>
    <source>
        <strain evidence="2 3">DSM 14785</strain>
    </source>
</reference>
<protein>
    <submittedName>
        <fullName evidence="2">CoA-binding protein</fullName>
    </submittedName>
</protein>
<dbReference type="PANTHER" id="PTHR33303:SF2">
    <property type="entry name" value="COA-BINDING DOMAIN-CONTAINING PROTEIN"/>
    <property type="match status" value="1"/>
</dbReference>
<dbReference type="Gene3D" id="3.40.50.720">
    <property type="entry name" value="NAD(P)-binding Rossmann-like Domain"/>
    <property type="match status" value="1"/>
</dbReference>